<dbReference type="CTD" id="36340006"/>
<organism evidence="1 2">
    <name type="scientific">Echinococcus granulosus</name>
    <name type="common">Hydatid tapeworm</name>
    <dbReference type="NCBI Taxonomy" id="6210"/>
    <lineage>
        <taxon>Eukaryota</taxon>
        <taxon>Metazoa</taxon>
        <taxon>Spiralia</taxon>
        <taxon>Lophotrochozoa</taxon>
        <taxon>Platyhelminthes</taxon>
        <taxon>Cestoda</taxon>
        <taxon>Eucestoda</taxon>
        <taxon>Cyclophyllidea</taxon>
        <taxon>Taeniidae</taxon>
        <taxon>Echinococcus</taxon>
        <taxon>Echinococcus granulosus group</taxon>
    </lineage>
</organism>
<dbReference type="AlphaFoldDB" id="W6URA3"/>
<evidence type="ECO:0000313" key="2">
    <source>
        <dbReference type="Proteomes" id="UP000019149"/>
    </source>
</evidence>
<comment type="caution">
    <text evidence="1">The sequence shown here is derived from an EMBL/GenBank/DDBJ whole genome shotgun (WGS) entry which is preliminary data.</text>
</comment>
<sequence length="139" mass="16017">MGKEDSFNYLIHSNSFLKLDLGNIFLSKIIKQPGSLGQIGWLSLMLPVGVTESRWFMQDRPYQCQVNSTKPFYYQMFLVANHHPSSAFQKHNSGILVGNHVNLFNLRGNGKIHALFKILRNLEHLLAIEKDEKMRDEQS</sequence>
<reference evidence="1 2" key="1">
    <citation type="journal article" date="2013" name="Nat. Genet.">
        <title>The genome of the hydatid tapeworm Echinococcus granulosus.</title>
        <authorList>
            <person name="Zheng H."/>
            <person name="Zhang W."/>
            <person name="Zhang L."/>
            <person name="Zhang Z."/>
            <person name="Li J."/>
            <person name="Lu G."/>
            <person name="Zhu Y."/>
            <person name="Wang Y."/>
            <person name="Huang Y."/>
            <person name="Liu J."/>
            <person name="Kang H."/>
            <person name="Chen J."/>
            <person name="Wang L."/>
            <person name="Chen A."/>
            <person name="Yu S."/>
            <person name="Gao Z."/>
            <person name="Jin L."/>
            <person name="Gu W."/>
            <person name="Wang Z."/>
            <person name="Zhao L."/>
            <person name="Shi B."/>
            <person name="Wen H."/>
            <person name="Lin R."/>
            <person name="Jones M.K."/>
            <person name="Brejova B."/>
            <person name="Vinar T."/>
            <person name="Zhao G."/>
            <person name="McManus D.P."/>
            <person name="Chen Z."/>
            <person name="Zhou Y."/>
            <person name="Wang S."/>
        </authorList>
    </citation>
    <scope>NUCLEOTIDE SEQUENCE [LARGE SCALE GENOMIC DNA]</scope>
</reference>
<accession>W6URA3</accession>
<protein>
    <submittedName>
        <fullName evidence="1">Uncharacterized protein</fullName>
    </submittedName>
</protein>
<proteinExistence type="predicted"/>
<dbReference type="GeneID" id="36340006"/>
<dbReference type="RefSeq" id="XP_024352048.1">
    <property type="nucleotide sequence ID" value="XM_024493540.1"/>
</dbReference>
<dbReference type="KEGG" id="egl:EGR_04291"/>
<keyword evidence="2" id="KW-1185">Reference proteome</keyword>
<dbReference type="Proteomes" id="UP000019149">
    <property type="component" value="Unassembled WGS sequence"/>
</dbReference>
<evidence type="ECO:0000313" key="1">
    <source>
        <dbReference type="EMBL" id="EUB60852.1"/>
    </source>
</evidence>
<dbReference type="EMBL" id="APAU02000026">
    <property type="protein sequence ID" value="EUB60852.1"/>
    <property type="molecule type" value="Genomic_DNA"/>
</dbReference>
<gene>
    <name evidence="1" type="ORF">EGR_04291</name>
</gene>
<name>W6URA3_ECHGR</name>